<evidence type="ECO:0008006" key="3">
    <source>
        <dbReference type="Google" id="ProtNLM"/>
    </source>
</evidence>
<dbReference type="InterPro" id="IPR009351">
    <property type="entry name" value="AlkZ-like"/>
</dbReference>
<organism evidence="1 2">
    <name type="scientific">Streptococcus cuniculi</name>
    <dbReference type="NCBI Taxonomy" id="1432788"/>
    <lineage>
        <taxon>Bacteria</taxon>
        <taxon>Bacillati</taxon>
        <taxon>Bacillota</taxon>
        <taxon>Bacilli</taxon>
        <taxon>Lactobacillales</taxon>
        <taxon>Streptococcaceae</taxon>
        <taxon>Streptococcus</taxon>
    </lineage>
</organism>
<dbReference type="Pfam" id="PF06224">
    <property type="entry name" value="AlkZ-like"/>
    <property type="match status" value="1"/>
</dbReference>
<gene>
    <name evidence="1" type="ORF">BU202_02225</name>
</gene>
<dbReference type="EMBL" id="MSJM01000002">
    <property type="protein sequence ID" value="OLF48454.1"/>
    <property type="molecule type" value="Genomic_DNA"/>
</dbReference>
<dbReference type="AlphaFoldDB" id="A0A1Q8E9J2"/>
<evidence type="ECO:0000313" key="2">
    <source>
        <dbReference type="Proteomes" id="UP000186890"/>
    </source>
</evidence>
<name>A0A1Q8E9J2_9STRE</name>
<reference evidence="2" key="1">
    <citation type="submission" date="2016-12" db="EMBL/GenBank/DDBJ databases">
        <authorList>
            <person name="Gulvik C.A."/>
        </authorList>
    </citation>
    <scope>NUCLEOTIDE SEQUENCE [LARGE SCALE GENOMIC DNA]</scope>
    <source>
        <strain evidence="2">NED12-00049-6B</strain>
    </source>
</reference>
<sequence>MKHEEWKSMILAKQGLTKSYTVEEICQNLNGLQAQFQPYVDVGFETRLSEREFSDAVWREKLVRQWSIRGTVHAYLKSEIPLYLYEGMKQFSLPLDQPSRDGTVSAQTKQRFHQILVEALEERSLTREELKTICREQGMTKEMETFLFNSWGGLLRYMVEAGEIYQTYGERRFHCLPAFEPWSKEAAELEIARRYFAGFGPVSLADARYYFKESKSKILTWMKQLDLQTIEVEGETRYYLGELETAAVPQCLFIAGFDQILLGYEKKANPFFDSKYIRNIYTLTGIVKPVVFFKGRLVATWKKEKKNIILDIFELLSQTDLQELEKCRKAYEERGRI</sequence>
<dbReference type="RefSeq" id="WP_075104177.1">
    <property type="nucleotide sequence ID" value="NZ_MSJM01000002.1"/>
</dbReference>
<evidence type="ECO:0000313" key="1">
    <source>
        <dbReference type="EMBL" id="OLF48454.1"/>
    </source>
</evidence>
<dbReference type="PANTHER" id="PTHR38479:SF2">
    <property type="entry name" value="WINGED HELIX DNA-BINDING DOMAIN-CONTAINING PROTEIN"/>
    <property type="match status" value="1"/>
</dbReference>
<dbReference type="PANTHER" id="PTHR38479">
    <property type="entry name" value="LMO0824 PROTEIN"/>
    <property type="match status" value="1"/>
</dbReference>
<comment type="caution">
    <text evidence="1">The sequence shown here is derived from an EMBL/GenBank/DDBJ whole genome shotgun (WGS) entry which is preliminary data.</text>
</comment>
<dbReference type="OrthoDB" id="2210247at2"/>
<accession>A0A1Q8E9J2</accession>
<proteinExistence type="predicted"/>
<dbReference type="Proteomes" id="UP000186890">
    <property type="component" value="Unassembled WGS sequence"/>
</dbReference>
<protein>
    <recommendedName>
        <fullName evidence="3">Winged helix DNA-binding domain-containing protein</fullName>
    </recommendedName>
</protein>
<keyword evidence="2" id="KW-1185">Reference proteome</keyword>